<feature type="domain" description="Peptidase C39-like" evidence="1">
    <location>
        <begin position="250"/>
        <end position="389"/>
    </location>
</feature>
<proteinExistence type="predicted"/>
<dbReference type="Pfam" id="PF13529">
    <property type="entry name" value="Peptidase_C39_2"/>
    <property type="match status" value="1"/>
</dbReference>
<keyword evidence="3" id="KW-1185">Reference proteome</keyword>
<dbReference type="Proteomes" id="UP000000391">
    <property type="component" value="Chromosome"/>
</dbReference>
<dbReference type="AlphaFoldDB" id="D7E932"/>
<gene>
    <name evidence="2" type="ordered locus">Metev_1098</name>
</gene>
<dbReference type="Gene3D" id="3.90.70.10">
    <property type="entry name" value="Cysteine proteinases"/>
    <property type="match status" value="1"/>
</dbReference>
<dbReference type="GeneID" id="9346730"/>
<dbReference type="RefSeq" id="WP_013194547.1">
    <property type="nucleotide sequence ID" value="NC_014253.1"/>
</dbReference>
<dbReference type="KEGG" id="mev:Metev_1098"/>
<sequence length="411" mass="46100" precursor="true">MKAKFSTLLMVMVLISMAFVSTASAQNNISNETQYSDKTDNISLEKARLVASYYVQYVPNVTEKVEKFQDWNDATVKKSEIFYNLKGEKSAYAFNVTVNGEYSGYILISATKDNYPVLEFSKGKIPSTIPKIKNKTESLVKEHVNKDNLTIGKAKPLYLGATFYYAQYPLKNKQGKVVNNVTVDLTTPAIVKSNKSKIKKPVIEINSSRQQKMKKEEAHRQWKSIEKRMSTGLSLSKAKVSSSELGWIDGVPAYEWYKGCSPTASAMVLGYWKNNGYPGFPEEITLIEELANAMGTSNWPEGTTWPIEIDNGIEEVCDNHGYNNFDANNDYYVSWNEVINNVNSDEPFVINMLSGGTGSGHSQPYGEHSVTCVGYSDNTEDYIFIHDTWDENTHHIAFGNWGGAMATWVNP</sequence>
<dbReference type="STRING" id="644295.Metev_1098"/>
<name>D7E932_METEZ</name>
<evidence type="ECO:0000259" key="1">
    <source>
        <dbReference type="Pfam" id="PF13529"/>
    </source>
</evidence>
<organism evidence="2 3">
    <name type="scientific">Methanohalobium evestigatum (strain ATCC BAA-1072 / DSM 3721 / NBRC 107634 / OCM 161 / Z-7303)</name>
    <dbReference type="NCBI Taxonomy" id="644295"/>
    <lineage>
        <taxon>Archaea</taxon>
        <taxon>Methanobacteriati</taxon>
        <taxon>Methanobacteriota</taxon>
        <taxon>Stenosarchaea group</taxon>
        <taxon>Methanomicrobia</taxon>
        <taxon>Methanosarcinales</taxon>
        <taxon>Methanosarcinaceae</taxon>
        <taxon>Methanohalobium</taxon>
    </lineage>
</organism>
<dbReference type="EMBL" id="CP002069">
    <property type="protein sequence ID" value="ADI73980.1"/>
    <property type="molecule type" value="Genomic_DNA"/>
</dbReference>
<dbReference type="InterPro" id="IPR039564">
    <property type="entry name" value="Peptidase_C39-like"/>
</dbReference>
<evidence type="ECO:0000313" key="3">
    <source>
        <dbReference type="Proteomes" id="UP000000391"/>
    </source>
</evidence>
<reference evidence="2 3" key="1">
    <citation type="submission" date="2010-06" db="EMBL/GenBank/DDBJ databases">
        <title>Complete sequence chromosome of Methanohalobium evestigatum Z-7303.</title>
        <authorList>
            <consortium name="US DOE Joint Genome Institute"/>
            <person name="Lucas S."/>
            <person name="Copeland A."/>
            <person name="Lapidus A."/>
            <person name="Cheng J.-F."/>
            <person name="Bruce D."/>
            <person name="Goodwin L."/>
            <person name="Pitluck S."/>
            <person name="Saunders E."/>
            <person name="Detter J.C."/>
            <person name="Han C."/>
            <person name="Tapia R."/>
            <person name="Land M."/>
            <person name="Hauser L."/>
            <person name="Kyrpides N."/>
            <person name="Mikhailova N."/>
            <person name="Sieprawska-Lupa M."/>
            <person name="Whitman W.B."/>
            <person name="Anderson I."/>
            <person name="Woyke T."/>
        </authorList>
    </citation>
    <scope>NUCLEOTIDE SEQUENCE [LARGE SCALE GENOMIC DNA]</scope>
    <source>
        <strain evidence="3">ATCC BAA-1072 / DSM 3721 / NBRC 107634 / OCM 161 / Z-7303</strain>
    </source>
</reference>
<protein>
    <recommendedName>
        <fullName evidence="1">Peptidase C39-like domain-containing protein</fullName>
    </recommendedName>
</protein>
<dbReference type="HOGENOM" id="CLU_025918_0_0_2"/>
<evidence type="ECO:0000313" key="2">
    <source>
        <dbReference type="EMBL" id="ADI73980.1"/>
    </source>
</evidence>
<dbReference type="OrthoDB" id="131732at2157"/>
<accession>D7E932</accession>